<feature type="transmembrane region" description="Helical" evidence="16">
    <location>
        <begin position="36"/>
        <end position="59"/>
    </location>
</feature>
<keyword evidence="10 18" id="KW-0418">Kinase</keyword>
<keyword evidence="13" id="KW-0411">Iron-sulfur</keyword>
<keyword evidence="12" id="KW-0902">Two-component regulatory system</keyword>
<dbReference type="Proteomes" id="UP001157034">
    <property type="component" value="Unassembled WGS sequence"/>
</dbReference>
<evidence type="ECO:0000256" key="5">
    <source>
        <dbReference type="ARBA" id="ARBA00017322"/>
    </source>
</evidence>
<feature type="domain" description="Histidine kinase" evidence="17">
    <location>
        <begin position="279"/>
        <end position="369"/>
    </location>
</feature>
<accession>A0ABQ6KCR5</accession>
<dbReference type="CDD" id="cd16917">
    <property type="entry name" value="HATPase_UhpB-NarQ-NarX-like"/>
    <property type="match status" value="1"/>
</dbReference>
<name>A0ABQ6KCR5_9MICO</name>
<feature type="transmembrane region" description="Helical" evidence="16">
    <location>
        <begin position="134"/>
        <end position="156"/>
    </location>
</feature>
<evidence type="ECO:0000256" key="1">
    <source>
        <dbReference type="ARBA" id="ARBA00000085"/>
    </source>
</evidence>
<evidence type="ECO:0000256" key="13">
    <source>
        <dbReference type="ARBA" id="ARBA00023014"/>
    </source>
</evidence>
<dbReference type="Gene3D" id="1.20.5.1930">
    <property type="match status" value="1"/>
</dbReference>
<dbReference type="SMART" id="SM00387">
    <property type="entry name" value="HATPase_c"/>
    <property type="match status" value="1"/>
</dbReference>
<dbReference type="InterPro" id="IPR004358">
    <property type="entry name" value="Sig_transdc_His_kin-like_C"/>
</dbReference>
<dbReference type="PRINTS" id="PR00344">
    <property type="entry name" value="BCTRLSENSOR"/>
</dbReference>
<comment type="subcellular location">
    <subcellularLocation>
        <location evidence="3">Cytoplasm</location>
    </subcellularLocation>
</comment>
<dbReference type="InterPro" id="IPR011712">
    <property type="entry name" value="Sig_transdc_His_kin_sub3_dim/P"/>
</dbReference>
<evidence type="ECO:0000256" key="7">
    <source>
        <dbReference type="ARBA" id="ARBA00022490"/>
    </source>
</evidence>
<dbReference type="SUPFAM" id="SSF55874">
    <property type="entry name" value="ATPase domain of HSP90 chaperone/DNA topoisomerase II/histidine kinase"/>
    <property type="match status" value="1"/>
</dbReference>
<evidence type="ECO:0000256" key="15">
    <source>
        <dbReference type="ARBA" id="ARBA00030800"/>
    </source>
</evidence>
<evidence type="ECO:0000313" key="18">
    <source>
        <dbReference type="EMBL" id="GMA96589.1"/>
    </source>
</evidence>
<organism evidence="18 19">
    <name type="scientific">Pseudolysinimonas kribbensis</name>
    <dbReference type="NCBI Taxonomy" id="433641"/>
    <lineage>
        <taxon>Bacteria</taxon>
        <taxon>Bacillati</taxon>
        <taxon>Actinomycetota</taxon>
        <taxon>Actinomycetes</taxon>
        <taxon>Micrococcales</taxon>
        <taxon>Microbacteriaceae</taxon>
        <taxon>Pseudolysinimonas</taxon>
    </lineage>
</organism>
<feature type="transmembrane region" description="Helical" evidence="16">
    <location>
        <begin position="105"/>
        <end position="122"/>
    </location>
</feature>
<evidence type="ECO:0000256" key="2">
    <source>
        <dbReference type="ARBA" id="ARBA00001966"/>
    </source>
</evidence>
<evidence type="ECO:0000256" key="4">
    <source>
        <dbReference type="ARBA" id="ARBA00012438"/>
    </source>
</evidence>
<keyword evidence="19" id="KW-1185">Reference proteome</keyword>
<evidence type="ECO:0000256" key="9">
    <source>
        <dbReference type="ARBA" id="ARBA00022723"/>
    </source>
</evidence>
<comment type="function">
    <text evidence="14">Member of the two-component regulatory system NreB/NreC involved in the control of dissimilatory nitrate/nitrite reduction in response to oxygen. NreB functions as a direct oxygen sensor histidine kinase which is autophosphorylated, in the absence of oxygen, probably at the conserved histidine residue, and transfers its phosphate group probably to a conserved aspartate residue of NreC. NreB/NreC activates the expression of the nitrate (narGHJI) and nitrite (nir) reductase operons, as well as the putative nitrate transporter gene narT.</text>
</comment>
<feature type="transmembrane region" description="Helical" evidence="16">
    <location>
        <begin position="66"/>
        <end position="99"/>
    </location>
</feature>
<dbReference type="PANTHER" id="PTHR24421:SF62">
    <property type="entry name" value="SENSORY TRANSDUCTION HISTIDINE KINASE"/>
    <property type="match status" value="1"/>
</dbReference>
<dbReference type="PIRSF" id="PIRSF037434">
    <property type="entry name" value="STHK_ChrS"/>
    <property type="match status" value="1"/>
</dbReference>
<evidence type="ECO:0000256" key="10">
    <source>
        <dbReference type="ARBA" id="ARBA00022777"/>
    </source>
</evidence>
<evidence type="ECO:0000256" key="16">
    <source>
        <dbReference type="SAM" id="Phobius"/>
    </source>
</evidence>
<keyword evidence="6" id="KW-0004">4Fe-4S</keyword>
<dbReference type="EMBL" id="BSVB01000001">
    <property type="protein sequence ID" value="GMA96589.1"/>
    <property type="molecule type" value="Genomic_DNA"/>
</dbReference>
<evidence type="ECO:0000256" key="3">
    <source>
        <dbReference type="ARBA" id="ARBA00004496"/>
    </source>
</evidence>
<keyword evidence="9" id="KW-0479">Metal-binding</keyword>
<dbReference type="RefSeq" id="WP_284255125.1">
    <property type="nucleotide sequence ID" value="NZ_BAAAQO010000004.1"/>
</dbReference>
<keyword evidence="16" id="KW-0472">Membrane</keyword>
<dbReference type="PANTHER" id="PTHR24421">
    <property type="entry name" value="NITRATE/NITRITE SENSOR PROTEIN NARX-RELATED"/>
    <property type="match status" value="1"/>
</dbReference>
<dbReference type="InterPro" id="IPR017205">
    <property type="entry name" value="Sig_transdc_His_kinase_ChrS"/>
</dbReference>
<comment type="catalytic activity">
    <reaction evidence="1">
        <text>ATP + protein L-histidine = ADP + protein N-phospho-L-histidine.</text>
        <dbReference type="EC" id="2.7.13.3"/>
    </reaction>
</comment>
<dbReference type="InterPro" id="IPR050482">
    <property type="entry name" value="Sensor_HK_TwoCompSys"/>
</dbReference>
<evidence type="ECO:0000256" key="8">
    <source>
        <dbReference type="ARBA" id="ARBA00022679"/>
    </source>
</evidence>
<evidence type="ECO:0000256" key="11">
    <source>
        <dbReference type="ARBA" id="ARBA00023004"/>
    </source>
</evidence>
<keyword evidence="8" id="KW-0808">Transferase</keyword>
<evidence type="ECO:0000256" key="6">
    <source>
        <dbReference type="ARBA" id="ARBA00022485"/>
    </source>
</evidence>
<evidence type="ECO:0000313" key="19">
    <source>
        <dbReference type="Proteomes" id="UP001157034"/>
    </source>
</evidence>
<dbReference type="GO" id="GO:0016301">
    <property type="term" value="F:kinase activity"/>
    <property type="evidence" value="ECO:0007669"/>
    <property type="project" value="UniProtKB-KW"/>
</dbReference>
<dbReference type="InterPro" id="IPR003594">
    <property type="entry name" value="HATPase_dom"/>
</dbReference>
<sequence length="369" mass="39224">MIDGRWRIVQTVVPFLVLGTLTAFTVGIEWGRPGLAVDLALCGFAAVWVFVFRVVLMWWTEAHPAAIGVFVTVMIALNLVLVLRAGWFGFLAIATFSFAYALVEWPWQLLAVGATAVVAGIAQSSSFARSGPLGTAAAAAVIALNVAIMCGLSWGLRVSQRQDEQAGVDAERTRLAGEIHDTLAQNFAGIVTQLQAADEAPDAAARRRHSDAALALARDGLAEARRSVQALRPVALDAVRLPEAIANVARSWSERTGIRADVTTTGPDRALPTDAEVALLRTAQEALANVERHARAGRVTLALRVTAQGARLEVRDDGRGFDPATPPATTADHGYGLVAMRQRIEALAGELRIESRPGHGTAVLVEVPA</sequence>
<keyword evidence="11" id="KW-0408">Iron</keyword>
<keyword evidence="7" id="KW-0963">Cytoplasm</keyword>
<comment type="caution">
    <text evidence="18">The sequence shown here is derived from an EMBL/GenBank/DDBJ whole genome shotgun (WGS) entry which is preliminary data.</text>
</comment>
<reference evidence="19" key="1">
    <citation type="journal article" date="2019" name="Int. J. Syst. Evol. Microbiol.">
        <title>The Global Catalogue of Microorganisms (GCM) 10K type strain sequencing project: providing services to taxonomists for standard genome sequencing and annotation.</title>
        <authorList>
            <consortium name="The Broad Institute Genomics Platform"/>
            <consortium name="The Broad Institute Genome Sequencing Center for Infectious Disease"/>
            <person name="Wu L."/>
            <person name="Ma J."/>
        </authorList>
    </citation>
    <scope>NUCLEOTIDE SEQUENCE [LARGE SCALE GENOMIC DNA]</scope>
    <source>
        <strain evidence="19">NBRC 108894</strain>
    </source>
</reference>
<dbReference type="Pfam" id="PF02518">
    <property type="entry name" value="HATPase_c"/>
    <property type="match status" value="1"/>
</dbReference>
<gene>
    <name evidence="18" type="ORF">GCM10025881_34130</name>
</gene>
<dbReference type="PROSITE" id="PS50109">
    <property type="entry name" value="HIS_KIN"/>
    <property type="match status" value="1"/>
</dbReference>
<dbReference type="InterPro" id="IPR005467">
    <property type="entry name" value="His_kinase_dom"/>
</dbReference>
<keyword evidence="16" id="KW-0812">Transmembrane</keyword>
<dbReference type="EC" id="2.7.13.3" evidence="4"/>
<dbReference type="InterPro" id="IPR036890">
    <property type="entry name" value="HATPase_C_sf"/>
</dbReference>
<evidence type="ECO:0000259" key="17">
    <source>
        <dbReference type="PROSITE" id="PS50109"/>
    </source>
</evidence>
<protein>
    <recommendedName>
        <fullName evidence="5">Oxygen sensor histidine kinase NreB</fullName>
        <ecNumber evidence="4">2.7.13.3</ecNumber>
    </recommendedName>
    <alternativeName>
        <fullName evidence="15">Nitrogen regulation protein B</fullName>
    </alternativeName>
</protein>
<feature type="transmembrane region" description="Helical" evidence="16">
    <location>
        <begin position="12"/>
        <end position="30"/>
    </location>
</feature>
<dbReference type="Gene3D" id="3.30.565.10">
    <property type="entry name" value="Histidine kinase-like ATPase, C-terminal domain"/>
    <property type="match status" value="1"/>
</dbReference>
<keyword evidence="16" id="KW-1133">Transmembrane helix</keyword>
<proteinExistence type="predicted"/>
<comment type="cofactor">
    <cofactor evidence="2">
        <name>[4Fe-4S] cluster</name>
        <dbReference type="ChEBI" id="CHEBI:49883"/>
    </cofactor>
</comment>
<evidence type="ECO:0000256" key="14">
    <source>
        <dbReference type="ARBA" id="ARBA00024827"/>
    </source>
</evidence>
<evidence type="ECO:0000256" key="12">
    <source>
        <dbReference type="ARBA" id="ARBA00023012"/>
    </source>
</evidence>
<dbReference type="Pfam" id="PF07730">
    <property type="entry name" value="HisKA_3"/>
    <property type="match status" value="1"/>
</dbReference>